<dbReference type="Gene3D" id="1.20.58.340">
    <property type="entry name" value="Magnesium transport protein CorA, transmembrane region"/>
    <property type="match status" value="1"/>
</dbReference>
<evidence type="ECO:0000256" key="4">
    <source>
        <dbReference type="ARBA" id="ARBA00023136"/>
    </source>
</evidence>
<evidence type="ECO:0000256" key="3">
    <source>
        <dbReference type="ARBA" id="ARBA00022989"/>
    </source>
</evidence>
<keyword evidence="4 5" id="KW-0472">Membrane</keyword>
<accession>A0ABQ1QGH2</accession>
<organism evidence="6 7">
    <name type="scientific">Nocardioides daphniae</name>
    <dbReference type="NCBI Taxonomy" id="402297"/>
    <lineage>
        <taxon>Bacteria</taxon>
        <taxon>Bacillati</taxon>
        <taxon>Actinomycetota</taxon>
        <taxon>Actinomycetes</taxon>
        <taxon>Propionibacteriales</taxon>
        <taxon>Nocardioidaceae</taxon>
        <taxon>Nocardioides</taxon>
    </lineage>
</organism>
<dbReference type="SUPFAM" id="SSF144083">
    <property type="entry name" value="Magnesium transport protein CorA, transmembrane region"/>
    <property type="match status" value="1"/>
</dbReference>
<evidence type="ECO:0000256" key="5">
    <source>
        <dbReference type="SAM" id="Phobius"/>
    </source>
</evidence>
<dbReference type="EMBL" id="BMCK01000004">
    <property type="protein sequence ID" value="GGD26969.1"/>
    <property type="molecule type" value="Genomic_DNA"/>
</dbReference>
<dbReference type="Proteomes" id="UP000630594">
    <property type="component" value="Unassembled WGS sequence"/>
</dbReference>
<name>A0ABQ1QGH2_9ACTN</name>
<comment type="caution">
    <text evidence="6">The sequence shown here is derived from an EMBL/GenBank/DDBJ whole genome shotgun (WGS) entry which is preliminary data.</text>
</comment>
<proteinExistence type="predicted"/>
<evidence type="ECO:0000256" key="1">
    <source>
        <dbReference type="ARBA" id="ARBA00004651"/>
    </source>
</evidence>
<dbReference type="Pfam" id="PF01544">
    <property type="entry name" value="CorA"/>
    <property type="match status" value="1"/>
</dbReference>
<sequence length="45" mass="5232">MGTIYGMNFTHIPELDWRLGYPMAVLLMVCLGAGLYLVFRRRGWL</sequence>
<evidence type="ECO:0000256" key="2">
    <source>
        <dbReference type="ARBA" id="ARBA00022692"/>
    </source>
</evidence>
<gene>
    <name evidence="6" type="ORF">GCM10007231_27990</name>
</gene>
<evidence type="ECO:0000313" key="7">
    <source>
        <dbReference type="Proteomes" id="UP000630594"/>
    </source>
</evidence>
<evidence type="ECO:0000313" key="6">
    <source>
        <dbReference type="EMBL" id="GGD26969.1"/>
    </source>
</evidence>
<dbReference type="InterPro" id="IPR045863">
    <property type="entry name" value="CorA_TM1_TM2"/>
</dbReference>
<dbReference type="PANTHER" id="PTHR46494">
    <property type="entry name" value="CORA FAMILY METAL ION TRANSPORTER (EUROFUNG)"/>
    <property type="match status" value="1"/>
</dbReference>
<dbReference type="InterPro" id="IPR002523">
    <property type="entry name" value="MgTranspt_CorA/ZnTranspt_ZntB"/>
</dbReference>
<keyword evidence="7" id="KW-1185">Reference proteome</keyword>
<keyword evidence="3 5" id="KW-1133">Transmembrane helix</keyword>
<comment type="subcellular location">
    <subcellularLocation>
        <location evidence="1">Cell membrane</location>
        <topology evidence="1">Multi-pass membrane protein</topology>
    </subcellularLocation>
</comment>
<dbReference type="PANTHER" id="PTHR46494:SF1">
    <property type="entry name" value="CORA FAMILY METAL ION TRANSPORTER (EUROFUNG)"/>
    <property type="match status" value="1"/>
</dbReference>
<feature type="transmembrane region" description="Helical" evidence="5">
    <location>
        <begin position="20"/>
        <end position="39"/>
    </location>
</feature>
<reference evidence="7" key="1">
    <citation type="journal article" date="2019" name="Int. J. Syst. Evol. Microbiol.">
        <title>The Global Catalogue of Microorganisms (GCM) 10K type strain sequencing project: providing services to taxonomists for standard genome sequencing and annotation.</title>
        <authorList>
            <consortium name="The Broad Institute Genomics Platform"/>
            <consortium name="The Broad Institute Genome Sequencing Center for Infectious Disease"/>
            <person name="Wu L."/>
            <person name="Ma J."/>
        </authorList>
    </citation>
    <scope>NUCLEOTIDE SEQUENCE [LARGE SCALE GENOMIC DNA]</scope>
    <source>
        <strain evidence="7">CCM 7403</strain>
    </source>
</reference>
<evidence type="ECO:0008006" key="8">
    <source>
        <dbReference type="Google" id="ProtNLM"/>
    </source>
</evidence>
<protein>
    <recommendedName>
        <fullName evidence="8">Magnesium transporter CorA</fullName>
    </recommendedName>
</protein>
<keyword evidence="2 5" id="KW-0812">Transmembrane</keyword>